<feature type="domain" description="PAS" evidence="2">
    <location>
        <begin position="6"/>
        <end position="81"/>
    </location>
</feature>
<comment type="caution">
    <text evidence="4">The sequence shown here is derived from an EMBL/GenBank/DDBJ whole genome shotgun (WGS) entry which is preliminary data.</text>
</comment>
<accession>A0A4Q8D014</accession>
<dbReference type="Pfam" id="PF00990">
    <property type="entry name" value="GGDEF"/>
    <property type="match status" value="1"/>
</dbReference>
<dbReference type="PANTHER" id="PTHR46663">
    <property type="entry name" value="DIGUANYLATE CYCLASE DGCT-RELATED"/>
    <property type="match status" value="1"/>
</dbReference>
<evidence type="ECO:0000259" key="2">
    <source>
        <dbReference type="PROSITE" id="PS50112"/>
    </source>
</evidence>
<dbReference type="Proteomes" id="UP000292298">
    <property type="component" value="Unassembled WGS sequence"/>
</dbReference>
<dbReference type="PROSITE" id="PS50112">
    <property type="entry name" value="PAS"/>
    <property type="match status" value="2"/>
</dbReference>
<dbReference type="Gene3D" id="3.30.70.270">
    <property type="match status" value="1"/>
</dbReference>
<dbReference type="InterPro" id="IPR000160">
    <property type="entry name" value="GGDEF_dom"/>
</dbReference>
<dbReference type="InterPro" id="IPR052163">
    <property type="entry name" value="DGC-Regulatory_Protein"/>
</dbReference>
<feature type="domain" description="GGDEF" evidence="3">
    <location>
        <begin position="304"/>
        <end position="433"/>
    </location>
</feature>
<dbReference type="NCBIfam" id="TIGR00229">
    <property type="entry name" value="sensory_box"/>
    <property type="match status" value="2"/>
</dbReference>
<feature type="domain" description="PAS" evidence="2">
    <location>
        <begin position="130"/>
        <end position="184"/>
    </location>
</feature>
<dbReference type="EMBL" id="SHLI01000001">
    <property type="protein sequence ID" value="RZU98613.1"/>
    <property type="molecule type" value="Genomic_DNA"/>
</dbReference>
<evidence type="ECO:0000313" key="5">
    <source>
        <dbReference type="Proteomes" id="UP000292298"/>
    </source>
</evidence>
<dbReference type="Gene3D" id="3.30.450.20">
    <property type="entry name" value="PAS domain"/>
    <property type="match status" value="2"/>
</dbReference>
<protein>
    <submittedName>
        <fullName evidence="4">PAS domain S-box-containing protein/diguanylate cyclase (GGDEF)-like protein</fullName>
    </submittedName>
</protein>
<evidence type="ECO:0000259" key="3">
    <source>
        <dbReference type="PROSITE" id="PS50887"/>
    </source>
</evidence>
<gene>
    <name evidence="4" type="ORF">EV698_0867</name>
</gene>
<dbReference type="SUPFAM" id="SSF55785">
    <property type="entry name" value="PYP-like sensor domain (PAS domain)"/>
    <property type="match status" value="2"/>
</dbReference>
<dbReference type="PANTHER" id="PTHR46663:SF4">
    <property type="entry name" value="DIGUANYLATE CYCLASE DGCT-RELATED"/>
    <property type="match status" value="1"/>
</dbReference>
<dbReference type="FunFam" id="3.30.70.270:FF:000001">
    <property type="entry name" value="Diguanylate cyclase domain protein"/>
    <property type="match status" value="1"/>
</dbReference>
<organism evidence="4 5">
    <name type="scientific">Spiribacter vilamensis</name>
    <dbReference type="NCBI Taxonomy" id="531306"/>
    <lineage>
        <taxon>Bacteria</taxon>
        <taxon>Pseudomonadati</taxon>
        <taxon>Pseudomonadota</taxon>
        <taxon>Gammaproteobacteria</taxon>
        <taxon>Chromatiales</taxon>
        <taxon>Ectothiorhodospiraceae</taxon>
        <taxon>Spiribacter</taxon>
    </lineage>
</organism>
<dbReference type="InterPro" id="IPR001610">
    <property type="entry name" value="PAC"/>
</dbReference>
<dbReference type="RefSeq" id="WP_130502907.1">
    <property type="nucleotide sequence ID" value="NZ_SHLI01000001.1"/>
</dbReference>
<dbReference type="SUPFAM" id="SSF55073">
    <property type="entry name" value="Nucleotide cyclase"/>
    <property type="match status" value="1"/>
</dbReference>
<keyword evidence="5" id="KW-1185">Reference proteome</keyword>
<dbReference type="InterPro" id="IPR013656">
    <property type="entry name" value="PAS_4"/>
</dbReference>
<evidence type="ECO:0000313" key="4">
    <source>
        <dbReference type="EMBL" id="RZU98613.1"/>
    </source>
</evidence>
<dbReference type="SMART" id="SM00091">
    <property type="entry name" value="PAS"/>
    <property type="match status" value="2"/>
</dbReference>
<evidence type="ECO:0000256" key="1">
    <source>
        <dbReference type="ARBA" id="ARBA00001946"/>
    </source>
</evidence>
<dbReference type="AlphaFoldDB" id="A0A4Q8D014"/>
<dbReference type="PROSITE" id="PS50887">
    <property type="entry name" value="GGDEF"/>
    <property type="match status" value="1"/>
</dbReference>
<dbReference type="SMART" id="SM00086">
    <property type="entry name" value="PAC"/>
    <property type="match status" value="2"/>
</dbReference>
<dbReference type="Pfam" id="PF13426">
    <property type="entry name" value="PAS_9"/>
    <property type="match status" value="1"/>
</dbReference>
<comment type="cofactor">
    <cofactor evidence="1">
        <name>Mg(2+)</name>
        <dbReference type="ChEBI" id="CHEBI:18420"/>
    </cofactor>
</comment>
<name>A0A4Q8D014_9GAMM</name>
<dbReference type="InterPro" id="IPR029787">
    <property type="entry name" value="Nucleotide_cyclase"/>
</dbReference>
<dbReference type="InterPro" id="IPR043128">
    <property type="entry name" value="Rev_trsase/Diguanyl_cyclase"/>
</dbReference>
<dbReference type="GO" id="GO:0003824">
    <property type="term" value="F:catalytic activity"/>
    <property type="evidence" value="ECO:0007669"/>
    <property type="project" value="UniProtKB-ARBA"/>
</dbReference>
<dbReference type="InterPro" id="IPR000014">
    <property type="entry name" value="PAS"/>
</dbReference>
<sequence length="433" mass="47642">MADQIAQSVIAKLIEQINDAVLVTHTEHHSGGYVIVYANPAFCAMTGYGLDELIGQTPRILQGPATDRSVIHRLDTNLQGGDSFDGTTVNYRKNGEPYIVRWAISPISDDVTGERYYAAVQHEVTREVHTETINRNILESIDEAIIAIDPSGVVTRLNQAAIRILGLDSESVLEGNDWAEWLAPLADARVTAPRDHRVSSESVDLRALIHEVIEKGEPGTATRYALIEVNGRPVNIRLAVTALTTPSGDYLGVLIVIRDRTNQHAFEQALWQAATHDPLTGVYNRKFADDVLAWAVANADRSGEIASLILFDLDYFKAVNDTYGHNVGDEVLKAVTEAAQSCLRSQDYLVRWGGEEFAVILPGTDRDAASAIAERLRTRIAAATEGTDLPKVEVSLGVGEYRNGEGTRPWFRRVDDALYRAKDSGRNRLELTD</sequence>
<dbReference type="CDD" id="cd00130">
    <property type="entry name" value="PAS"/>
    <property type="match status" value="2"/>
</dbReference>
<dbReference type="SMART" id="SM00267">
    <property type="entry name" value="GGDEF"/>
    <property type="match status" value="1"/>
</dbReference>
<dbReference type="NCBIfam" id="TIGR00254">
    <property type="entry name" value="GGDEF"/>
    <property type="match status" value="1"/>
</dbReference>
<dbReference type="Pfam" id="PF08448">
    <property type="entry name" value="PAS_4"/>
    <property type="match status" value="1"/>
</dbReference>
<dbReference type="CDD" id="cd01949">
    <property type="entry name" value="GGDEF"/>
    <property type="match status" value="1"/>
</dbReference>
<dbReference type="OrthoDB" id="9812260at2"/>
<reference evidence="4 5" key="1">
    <citation type="submission" date="2019-02" db="EMBL/GenBank/DDBJ databases">
        <title>Genomic Encyclopedia of Type Strains, Phase IV (KMG-IV): sequencing the most valuable type-strain genomes for metagenomic binning, comparative biology and taxonomic classification.</title>
        <authorList>
            <person name="Goeker M."/>
        </authorList>
    </citation>
    <scope>NUCLEOTIDE SEQUENCE [LARGE SCALE GENOMIC DNA]</scope>
    <source>
        <strain evidence="4 5">DSM 21056</strain>
    </source>
</reference>
<proteinExistence type="predicted"/>
<dbReference type="InterPro" id="IPR035965">
    <property type="entry name" value="PAS-like_dom_sf"/>
</dbReference>